<dbReference type="Gene3D" id="4.10.520.10">
    <property type="entry name" value="IHF-like DNA-binding proteins"/>
    <property type="match status" value="1"/>
</dbReference>
<keyword evidence="2" id="KW-0238">DNA-binding</keyword>
<reference evidence="2" key="1">
    <citation type="journal article" date="2012" name="PLoS ONE">
        <title>Gene sets for utilization of primary and secondary nutrition supplies in the distal gut of endangered iberian lynx.</title>
        <authorList>
            <person name="Alcaide M."/>
            <person name="Messina E."/>
            <person name="Richter M."/>
            <person name="Bargiela R."/>
            <person name="Peplies J."/>
            <person name="Huws S.A."/>
            <person name="Newbold C.J."/>
            <person name="Golyshin P.N."/>
            <person name="Simon M.A."/>
            <person name="Lopez G."/>
            <person name="Yakimov M.M."/>
            <person name="Ferrer M."/>
        </authorList>
    </citation>
    <scope>NUCLEOTIDE SEQUENCE</scope>
</reference>
<dbReference type="AlphaFoldDB" id="J9FXG6"/>
<comment type="caution">
    <text evidence="2">The sequence shown here is derived from an EMBL/GenBank/DDBJ whole genome shotgun (WGS) entry which is preliminary data.</text>
</comment>
<feature type="domain" description="HU" evidence="1">
    <location>
        <begin position="8"/>
        <end position="124"/>
    </location>
</feature>
<accession>J9FXG6</accession>
<gene>
    <name evidence="2" type="ORF">EVA_12213</name>
</gene>
<dbReference type="InterPro" id="IPR010992">
    <property type="entry name" value="IHF-like_DNA-bd_dom_sf"/>
</dbReference>
<dbReference type="InterPro" id="IPR041607">
    <property type="entry name" value="HU-HIG"/>
</dbReference>
<evidence type="ECO:0000313" key="2">
    <source>
        <dbReference type="EMBL" id="EJW99676.1"/>
    </source>
</evidence>
<name>J9FXG6_9ZZZZ</name>
<organism evidence="2">
    <name type="scientific">gut metagenome</name>
    <dbReference type="NCBI Taxonomy" id="749906"/>
    <lineage>
        <taxon>unclassified sequences</taxon>
        <taxon>metagenomes</taxon>
        <taxon>organismal metagenomes</taxon>
    </lineage>
</organism>
<proteinExistence type="predicted"/>
<protein>
    <submittedName>
        <fullName evidence="2">DNA-binding protein</fullName>
    </submittedName>
</protein>
<dbReference type="Pfam" id="PF18291">
    <property type="entry name" value="HU-HIG"/>
    <property type="match status" value="1"/>
</dbReference>
<evidence type="ECO:0000259" key="1">
    <source>
        <dbReference type="Pfam" id="PF18291"/>
    </source>
</evidence>
<sequence>MAGYIKQEMKDLHGSGDNRVCYRMKRREQITLKKMAEKLAYGGSGLSEGDVLHVMTAFVDEMVQQLADGNSVTIDGWGTFHASIGTAKGKKAETWNGEETKRNAQSLIVKNIGFKASKELVRETNLHCHLQSLGVSRLHPSPYTEAQRLQLVHDYLKQHHLMRVKDYQELSGLSRTKASEELRRWREDPATGITTSGKGSGIVYVLRALLPSDGEQH</sequence>
<dbReference type="SUPFAM" id="SSF47729">
    <property type="entry name" value="IHF-like DNA-binding proteins"/>
    <property type="match status" value="1"/>
</dbReference>
<dbReference type="EMBL" id="AMCI01003699">
    <property type="protein sequence ID" value="EJW99676.1"/>
    <property type="molecule type" value="Genomic_DNA"/>
</dbReference>
<dbReference type="GO" id="GO:0003677">
    <property type="term" value="F:DNA binding"/>
    <property type="evidence" value="ECO:0007669"/>
    <property type="project" value="UniProtKB-KW"/>
</dbReference>